<proteinExistence type="predicted"/>
<dbReference type="PANTHER" id="PTHR11070">
    <property type="entry name" value="UVRD / RECB / PCRA DNA HELICASE FAMILY MEMBER"/>
    <property type="match status" value="1"/>
</dbReference>
<dbReference type="PANTHER" id="PTHR11070:SF45">
    <property type="entry name" value="DNA 3'-5' HELICASE"/>
    <property type="match status" value="1"/>
</dbReference>
<accession>A0A3G8ZR28</accession>
<dbReference type="GO" id="GO:0000725">
    <property type="term" value="P:recombinational repair"/>
    <property type="evidence" value="ECO:0007669"/>
    <property type="project" value="TreeGrafter"/>
</dbReference>
<dbReference type="InterPro" id="IPR000212">
    <property type="entry name" value="DNA_helicase_UvrD/REP"/>
</dbReference>
<sequence length="833" mass="90078">MSARVPTSTVFRGSPPPARLDWTAHRYRAPTGRSGVTFPDINGRIAVTQGGIPINDNIRAAIADEQRYLTVLYQRLDDFWAETKDSMARALRETDGTPQGLSERDVATAKYADRLAALGAAEYGLCFGRLDFDPASRSAAESLELYIGRMGVYSKDYESLLIDWRAPAARPFYLATAVAPDGVQRRRHIRSSRRRVTGIDDESLVLTGTSAADAVSARAGLTGESALLAALDANRTGRMNDIVETIQAEQDRIIRANLNGALVVQGGPGTGKTAVALHRAAYLLYTHRERLANSGVLVVGPNTTFLRYIGQVLPSLGETAVSLSTIGNLFPGVRAELIEAGPVAGLKGQLLMAGVVQTAVRNRQRVPAGYIEVPFERDSLRLLKDDALTARKRARSSRQPHNKARATFFAEMINFLAQQYAARMGANVVGGPNLLDESDLGEIRTELRGDSQILAALDELWPRLTPQQLLSDLYASDAALAAAAPKLSAAERTLLRRTGITAWSPADVPLLDEAAELLGVDDSAAKARAQRQRDDEVDYAQGVLDIIEGSRSADFEDDGEEEMLVASDLIGADLLAGRQDAEIQTTTVERAAADREWTYGHLIVDEAQELSPMAWRMLMRRNPTRSMTVVGDVAQTSDPAGTTSWAQALEPYLGDRWHLENLTVNYRTPAEIMDVANQVLAAIDPQLIAPQSVRETGSAPWKLRVEAGFLAESLVRQATAMAAGGKKGTLAILVGHEQISGLAAAVESLHPGFAPASTNADPDLEKPIVMLTTLQAKGLEFDNVIVVEPAAIVRESDRGINDLYVAITRPTQQLGVIHTEDLPTMLDGLVDYA</sequence>
<reference evidence="7 8" key="2">
    <citation type="submission" date="2018-12" db="EMBL/GenBank/DDBJ databases">
        <title>Nakamurella antarcticus sp. nov., isolated from Antarctica South Shetland Islands soil.</title>
        <authorList>
            <person name="Peng F."/>
        </authorList>
    </citation>
    <scope>NUCLEOTIDE SEQUENCE [LARGE SCALE GENOMIC DNA]</scope>
    <source>
        <strain evidence="7 8">S14-144</strain>
    </source>
</reference>
<evidence type="ECO:0000259" key="6">
    <source>
        <dbReference type="PROSITE" id="PS51198"/>
    </source>
</evidence>
<organism evidence="7 8">
    <name type="scientific">Nakamurella antarctica</name>
    <dbReference type="NCBI Taxonomy" id="1902245"/>
    <lineage>
        <taxon>Bacteria</taxon>
        <taxon>Bacillati</taxon>
        <taxon>Actinomycetota</taxon>
        <taxon>Actinomycetes</taxon>
        <taxon>Nakamurellales</taxon>
        <taxon>Nakamurellaceae</taxon>
        <taxon>Nakamurella</taxon>
    </lineage>
</organism>
<feature type="binding site" evidence="5">
    <location>
        <begin position="266"/>
        <end position="273"/>
    </location>
    <ligand>
        <name>ATP</name>
        <dbReference type="ChEBI" id="CHEBI:30616"/>
    </ligand>
</feature>
<dbReference type="GO" id="GO:0005524">
    <property type="term" value="F:ATP binding"/>
    <property type="evidence" value="ECO:0007669"/>
    <property type="project" value="UniProtKB-UniRule"/>
</dbReference>
<dbReference type="Gene3D" id="3.40.50.300">
    <property type="entry name" value="P-loop containing nucleotide triphosphate hydrolases"/>
    <property type="match status" value="3"/>
</dbReference>
<dbReference type="Pfam" id="PF13245">
    <property type="entry name" value="AAA_19"/>
    <property type="match status" value="1"/>
</dbReference>
<gene>
    <name evidence="7" type="ORF">EH165_01350</name>
</gene>
<dbReference type="PROSITE" id="PS51198">
    <property type="entry name" value="UVRD_HELICASE_ATP_BIND"/>
    <property type="match status" value="1"/>
</dbReference>
<evidence type="ECO:0000256" key="1">
    <source>
        <dbReference type="ARBA" id="ARBA00022741"/>
    </source>
</evidence>
<dbReference type="GO" id="GO:0003677">
    <property type="term" value="F:DNA binding"/>
    <property type="evidence" value="ECO:0007669"/>
    <property type="project" value="InterPro"/>
</dbReference>
<keyword evidence="4 5" id="KW-0067">ATP-binding</keyword>
<dbReference type="OrthoDB" id="9787585at2"/>
<keyword evidence="1 5" id="KW-0547">Nucleotide-binding</keyword>
<dbReference type="SUPFAM" id="SSF52540">
    <property type="entry name" value="P-loop containing nucleoside triphosphate hydrolases"/>
    <property type="match status" value="1"/>
</dbReference>
<feature type="domain" description="UvrD-like helicase ATP-binding" evidence="6">
    <location>
        <begin position="245"/>
        <end position="669"/>
    </location>
</feature>
<reference evidence="7 8" key="1">
    <citation type="submission" date="2018-11" db="EMBL/GenBank/DDBJ databases">
        <authorList>
            <person name="Da X."/>
        </authorList>
    </citation>
    <scope>NUCLEOTIDE SEQUENCE [LARGE SCALE GENOMIC DNA]</scope>
    <source>
        <strain evidence="7 8">S14-144</strain>
    </source>
</reference>
<evidence type="ECO:0000256" key="5">
    <source>
        <dbReference type="PROSITE-ProRule" id="PRU00560"/>
    </source>
</evidence>
<evidence type="ECO:0000256" key="3">
    <source>
        <dbReference type="ARBA" id="ARBA00022806"/>
    </source>
</evidence>
<evidence type="ECO:0000313" key="7">
    <source>
        <dbReference type="EMBL" id="AZI57014.1"/>
    </source>
</evidence>
<keyword evidence="3 5" id="KW-0347">Helicase</keyword>
<keyword evidence="2 5" id="KW-0378">Hydrolase</keyword>
<dbReference type="EMBL" id="CP034170">
    <property type="protein sequence ID" value="AZI57014.1"/>
    <property type="molecule type" value="Genomic_DNA"/>
</dbReference>
<keyword evidence="8" id="KW-1185">Reference proteome</keyword>
<evidence type="ECO:0000256" key="4">
    <source>
        <dbReference type="ARBA" id="ARBA00022840"/>
    </source>
</evidence>
<dbReference type="InterPro" id="IPR027417">
    <property type="entry name" value="P-loop_NTPase"/>
</dbReference>
<evidence type="ECO:0000256" key="2">
    <source>
        <dbReference type="ARBA" id="ARBA00022801"/>
    </source>
</evidence>
<dbReference type="InterPro" id="IPR014016">
    <property type="entry name" value="UvrD-like_ATP-bd"/>
</dbReference>
<dbReference type="GO" id="GO:0005829">
    <property type="term" value="C:cytosol"/>
    <property type="evidence" value="ECO:0007669"/>
    <property type="project" value="TreeGrafter"/>
</dbReference>
<dbReference type="KEGG" id="nak:EH165_01350"/>
<protein>
    <submittedName>
        <fullName evidence="7">Helicase</fullName>
    </submittedName>
</protein>
<name>A0A3G8ZR28_9ACTN</name>
<evidence type="ECO:0000313" key="8">
    <source>
        <dbReference type="Proteomes" id="UP000268084"/>
    </source>
</evidence>
<dbReference type="AlphaFoldDB" id="A0A3G8ZR28"/>
<dbReference type="Proteomes" id="UP000268084">
    <property type="component" value="Chromosome"/>
</dbReference>
<dbReference type="GO" id="GO:0016787">
    <property type="term" value="F:hydrolase activity"/>
    <property type="evidence" value="ECO:0007669"/>
    <property type="project" value="UniProtKB-UniRule"/>
</dbReference>
<dbReference type="GO" id="GO:0043138">
    <property type="term" value="F:3'-5' DNA helicase activity"/>
    <property type="evidence" value="ECO:0007669"/>
    <property type="project" value="TreeGrafter"/>
</dbReference>